<dbReference type="SUPFAM" id="SSF52833">
    <property type="entry name" value="Thioredoxin-like"/>
    <property type="match status" value="1"/>
</dbReference>
<organism evidence="3 4">
    <name type="scientific">Diaporthe vaccinii</name>
    <dbReference type="NCBI Taxonomy" id="105482"/>
    <lineage>
        <taxon>Eukaryota</taxon>
        <taxon>Fungi</taxon>
        <taxon>Dikarya</taxon>
        <taxon>Ascomycota</taxon>
        <taxon>Pezizomycotina</taxon>
        <taxon>Sordariomycetes</taxon>
        <taxon>Sordariomycetidae</taxon>
        <taxon>Diaporthales</taxon>
        <taxon>Diaporthaceae</taxon>
        <taxon>Diaporthe</taxon>
        <taxon>Diaporthe eres species complex</taxon>
    </lineage>
</organism>
<comment type="caution">
    <text evidence="3">The sequence shown here is derived from an EMBL/GenBank/DDBJ whole genome shotgun (WGS) entry which is preliminary data.</text>
</comment>
<evidence type="ECO:0000313" key="4">
    <source>
        <dbReference type="Proteomes" id="UP001600888"/>
    </source>
</evidence>
<dbReference type="InterPro" id="IPR001853">
    <property type="entry name" value="DSBA-like_thioredoxin_dom"/>
</dbReference>
<reference evidence="3 4" key="1">
    <citation type="submission" date="2024-03" db="EMBL/GenBank/DDBJ databases">
        <title>A high-quality draft genome sequence of Diaporthe vaccinii, a causative agent of upright dieback and viscid rot disease in cranberry plants.</title>
        <authorList>
            <person name="Sarrasin M."/>
            <person name="Lang B.F."/>
            <person name="Burger G."/>
        </authorList>
    </citation>
    <scope>NUCLEOTIDE SEQUENCE [LARGE SCALE GENOMIC DNA]</scope>
    <source>
        <strain evidence="3 4">IS7</strain>
    </source>
</reference>
<dbReference type="PANTHER" id="PTHR42943:SF2">
    <property type="entry name" value="GLUTATHIONE S-TRANSFERASE KAPPA 1"/>
    <property type="match status" value="1"/>
</dbReference>
<dbReference type="Proteomes" id="UP001600888">
    <property type="component" value="Unassembled WGS sequence"/>
</dbReference>
<feature type="domain" description="DSBA-like thioredoxin" evidence="2">
    <location>
        <begin position="3"/>
        <end position="213"/>
    </location>
</feature>
<name>A0ABR4EKT9_9PEZI</name>
<accession>A0ABR4EKT9</accession>
<comment type="similarity">
    <text evidence="1">Belongs to the GST superfamily. Kappa family.</text>
</comment>
<dbReference type="EC" id="2.5.1.18" evidence="1"/>
<dbReference type="EMBL" id="JBAWTH010000045">
    <property type="protein sequence ID" value="KAL2283054.1"/>
    <property type="molecule type" value="Genomic_DNA"/>
</dbReference>
<keyword evidence="4" id="KW-1185">Reference proteome</keyword>
<gene>
    <name evidence="3" type="ORF">FJTKL_10167</name>
</gene>
<keyword evidence="1" id="KW-0808">Transferase</keyword>
<evidence type="ECO:0000313" key="3">
    <source>
        <dbReference type="EMBL" id="KAL2283054.1"/>
    </source>
</evidence>
<proteinExistence type="inferred from homology"/>
<dbReference type="PIRSF" id="PIRSF006386">
    <property type="entry name" value="HCCAis_GSTk"/>
    <property type="match status" value="1"/>
</dbReference>
<comment type="catalytic activity">
    <reaction evidence="1">
        <text>RX + glutathione = an S-substituted glutathione + a halide anion + H(+)</text>
        <dbReference type="Rhea" id="RHEA:16437"/>
        <dbReference type="ChEBI" id="CHEBI:15378"/>
        <dbReference type="ChEBI" id="CHEBI:16042"/>
        <dbReference type="ChEBI" id="CHEBI:17792"/>
        <dbReference type="ChEBI" id="CHEBI:57925"/>
        <dbReference type="ChEBI" id="CHEBI:90779"/>
        <dbReference type="EC" id="2.5.1.18"/>
    </reaction>
</comment>
<dbReference type="InterPro" id="IPR036249">
    <property type="entry name" value="Thioredoxin-like_sf"/>
</dbReference>
<protein>
    <recommendedName>
        <fullName evidence="1">Glutathione S-transferase kappa</fullName>
        <ecNumber evidence="1">2.5.1.18</ecNumber>
    </recommendedName>
</protein>
<dbReference type="PANTHER" id="PTHR42943">
    <property type="entry name" value="GLUTATHIONE S-TRANSFERASE KAPPA"/>
    <property type="match status" value="1"/>
</dbReference>
<sequence length="229" mass="25274">MKITLYVDVVSPFAYIAYHILRNDPVFKGCKITYIPIFLGGLMKKAGNTPPIQIKNKDKWINNERLRWAKYFNVPVVTDVPDGFPANTLQLMRTVCALGHLASPDQPQPSAASQPAQEATVRALDALFEAYWIKSRDITDKSVVADVLTRAGWKDLASVSEIAAGDAKKSLVENTDRAFADGAFGLPWFVCENDRGESEGFWGVDHLGAMLDFLGLEKPAGRGGWRAML</sequence>
<evidence type="ECO:0000259" key="2">
    <source>
        <dbReference type="Pfam" id="PF01323"/>
    </source>
</evidence>
<dbReference type="Pfam" id="PF01323">
    <property type="entry name" value="DSBA"/>
    <property type="match status" value="1"/>
</dbReference>
<dbReference type="InterPro" id="IPR014440">
    <property type="entry name" value="HCCAis_GSTk"/>
</dbReference>
<dbReference type="InterPro" id="IPR051924">
    <property type="entry name" value="GST_Kappa/NadH"/>
</dbReference>
<dbReference type="Gene3D" id="3.40.30.10">
    <property type="entry name" value="Glutaredoxin"/>
    <property type="match status" value="1"/>
</dbReference>
<evidence type="ECO:0000256" key="1">
    <source>
        <dbReference type="PIRNR" id="PIRNR006386"/>
    </source>
</evidence>